<protein>
    <submittedName>
        <fullName evidence="1">NB-ARC domain disease resistance protein</fullName>
    </submittedName>
</protein>
<dbReference type="HOGENOM" id="CLU_2100533_0_0_1"/>
<proteinExistence type="predicted"/>
<evidence type="ECO:0000313" key="2">
    <source>
        <dbReference type="EnsemblPlants" id="AES77957"/>
    </source>
</evidence>
<dbReference type="AlphaFoldDB" id="G7KUR0"/>
<evidence type="ECO:0000313" key="3">
    <source>
        <dbReference type="Proteomes" id="UP000002051"/>
    </source>
</evidence>
<gene>
    <name evidence="1" type="ordered locus">MTR_7g022280</name>
</gene>
<accession>G7KUR0</accession>
<dbReference type="SUPFAM" id="SSF52540">
    <property type="entry name" value="P-loop containing nucleoside triphosphate hydrolases"/>
    <property type="match status" value="1"/>
</dbReference>
<dbReference type="PaxDb" id="3880-AES77957"/>
<name>G7KUR0_MEDTR</name>
<dbReference type="EMBL" id="CM001223">
    <property type="protein sequence ID" value="AES77957.1"/>
    <property type="molecule type" value="Genomic_DNA"/>
</dbReference>
<dbReference type="EnsemblPlants" id="AES77957">
    <property type="protein sequence ID" value="AES77957"/>
    <property type="gene ID" value="MTR_7g022280"/>
</dbReference>
<evidence type="ECO:0000313" key="1">
    <source>
        <dbReference type="EMBL" id="AES77957.1"/>
    </source>
</evidence>
<organism evidence="1 3">
    <name type="scientific">Medicago truncatula</name>
    <name type="common">Barrel medic</name>
    <name type="synonym">Medicago tribuloides</name>
    <dbReference type="NCBI Taxonomy" id="3880"/>
    <lineage>
        <taxon>Eukaryota</taxon>
        <taxon>Viridiplantae</taxon>
        <taxon>Streptophyta</taxon>
        <taxon>Embryophyta</taxon>
        <taxon>Tracheophyta</taxon>
        <taxon>Spermatophyta</taxon>
        <taxon>Magnoliopsida</taxon>
        <taxon>eudicotyledons</taxon>
        <taxon>Gunneridae</taxon>
        <taxon>Pentapetalae</taxon>
        <taxon>rosids</taxon>
        <taxon>fabids</taxon>
        <taxon>Fabales</taxon>
        <taxon>Fabaceae</taxon>
        <taxon>Papilionoideae</taxon>
        <taxon>50 kb inversion clade</taxon>
        <taxon>NPAAA clade</taxon>
        <taxon>Hologalegina</taxon>
        <taxon>IRL clade</taxon>
        <taxon>Trifolieae</taxon>
        <taxon>Medicago</taxon>
    </lineage>
</organism>
<reference evidence="1 3" key="1">
    <citation type="journal article" date="2011" name="Nature">
        <title>The Medicago genome provides insight into the evolution of rhizobial symbioses.</title>
        <authorList>
            <person name="Young N.D."/>
            <person name="Debelle F."/>
            <person name="Oldroyd G.E."/>
            <person name="Geurts R."/>
            <person name="Cannon S.B."/>
            <person name="Udvardi M.K."/>
            <person name="Benedito V.A."/>
            <person name="Mayer K.F."/>
            <person name="Gouzy J."/>
            <person name="Schoof H."/>
            <person name="Van de Peer Y."/>
            <person name="Proost S."/>
            <person name="Cook D.R."/>
            <person name="Meyers B.C."/>
            <person name="Spannagl M."/>
            <person name="Cheung F."/>
            <person name="De Mita S."/>
            <person name="Krishnakumar V."/>
            <person name="Gundlach H."/>
            <person name="Zhou S."/>
            <person name="Mudge J."/>
            <person name="Bharti A.K."/>
            <person name="Murray J.D."/>
            <person name="Naoumkina M.A."/>
            <person name="Rosen B."/>
            <person name="Silverstein K.A."/>
            <person name="Tang H."/>
            <person name="Rombauts S."/>
            <person name="Zhao P.X."/>
            <person name="Zhou P."/>
            <person name="Barbe V."/>
            <person name="Bardou P."/>
            <person name="Bechner M."/>
            <person name="Bellec A."/>
            <person name="Berger A."/>
            <person name="Berges H."/>
            <person name="Bidwell S."/>
            <person name="Bisseling T."/>
            <person name="Choisne N."/>
            <person name="Couloux A."/>
            <person name="Denny R."/>
            <person name="Deshpande S."/>
            <person name="Dai X."/>
            <person name="Doyle J.J."/>
            <person name="Dudez A.M."/>
            <person name="Farmer A.D."/>
            <person name="Fouteau S."/>
            <person name="Franken C."/>
            <person name="Gibelin C."/>
            <person name="Gish J."/>
            <person name="Goldstein S."/>
            <person name="Gonzalez A.J."/>
            <person name="Green P.J."/>
            <person name="Hallab A."/>
            <person name="Hartog M."/>
            <person name="Hua A."/>
            <person name="Humphray S.J."/>
            <person name="Jeong D.H."/>
            <person name="Jing Y."/>
            <person name="Jocker A."/>
            <person name="Kenton S.M."/>
            <person name="Kim D.J."/>
            <person name="Klee K."/>
            <person name="Lai H."/>
            <person name="Lang C."/>
            <person name="Lin S."/>
            <person name="Macmil S.L."/>
            <person name="Magdelenat G."/>
            <person name="Matthews L."/>
            <person name="McCorrison J."/>
            <person name="Monaghan E.L."/>
            <person name="Mun J.H."/>
            <person name="Najar F.Z."/>
            <person name="Nicholson C."/>
            <person name="Noirot C."/>
            <person name="O'Bleness M."/>
            <person name="Paule C.R."/>
            <person name="Poulain J."/>
            <person name="Prion F."/>
            <person name="Qin B."/>
            <person name="Qu C."/>
            <person name="Retzel E.F."/>
            <person name="Riddle C."/>
            <person name="Sallet E."/>
            <person name="Samain S."/>
            <person name="Samson N."/>
            <person name="Sanders I."/>
            <person name="Saurat O."/>
            <person name="Scarpelli C."/>
            <person name="Schiex T."/>
            <person name="Segurens B."/>
            <person name="Severin A.J."/>
            <person name="Sherrier D.J."/>
            <person name="Shi R."/>
            <person name="Sims S."/>
            <person name="Singer S.R."/>
            <person name="Sinharoy S."/>
            <person name="Sterck L."/>
            <person name="Viollet A."/>
            <person name="Wang B.B."/>
            <person name="Wang K."/>
            <person name="Wang M."/>
            <person name="Wang X."/>
            <person name="Warfsmann J."/>
            <person name="Weissenbach J."/>
            <person name="White D.D."/>
            <person name="White J.D."/>
            <person name="Wiley G.B."/>
            <person name="Wincker P."/>
            <person name="Xing Y."/>
            <person name="Yang L."/>
            <person name="Yao Z."/>
            <person name="Ying F."/>
            <person name="Zhai J."/>
            <person name="Zhou L."/>
            <person name="Zuber A."/>
            <person name="Denarie J."/>
            <person name="Dixon R.A."/>
            <person name="May G.D."/>
            <person name="Schwartz D.C."/>
            <person name="Rogers J."/>
            <person name="Quetier F."/>
            <person name="Town C.D."/>
            <person name="Roe B.A."/>
        </authorList>
    </citation>
    <scope>NUCLEOTIDE SEQUENCE [LARGE SCALE GENOMIC DNA]</scope>
    <source>
        <strain evidence="1">A17</strain>
        <strain evidence="2 3">cv. Jemalong A17</strain>
    </source>
</reference>
<dbReference type="InterPro" id="IPR027417">
    <property type="entry name" value="P-loop_NTPase"/>
</dbReference>
<keyword evidence="3" id="KW-1185">Reference proteome</keyword>
<dbReference type="Proteomes" id="UP000002051">
    <property type="component" value="Unassembled WGS sequence"/>
</dbReference>
<reference evidence="2" key="3">
    <citation type="submission" date="2015-04" db="UniProtKB">
        <authorList>
            <consortium name="EnsemblPlants"/>
        </authorList>
    </citation>
    <scope>IDENTIFICATION</scope>
    <source>
        <strain evidence="2">cv. Jemalong A17</strain>
    </source>
</reference>
<sequence length="116" mass="13710">MGGLPPPKNHTLLHKHCLYLEVYSAAQDCPWLEVGNVEDGKSEEKEWMDVLQGDFWKLCEDEDSIMPVLKLSYQSLSPQMRQCFAYCLITRLARQNDEIQRKKKERVKKRKRRLKS</sequence>
<reference evidence="1 3" key="2">
    <citation type="journal article" date="2014" name="BMC Genomics">
        <title>An improved genome release (version Mt4.0) for the model legume Medicago truncatula.</title>
        <authorList>
            <person name="Tang H."/>
            <person name="Krishnakumar V."/>
            <person name="Bidwell S."/>
            <person name="Rosen B."/>
            <person name="Chan A."/>
            <person name="Zhou S."/>
            <person name="Gentzbittel L."/>
            <person name="Childs K.L."/>
            <person name="Yandell M."/>
            <person name="Gundlach H."/>
            <person name="Mayer K.F."/>
            <person name="Schwartz D.C."/>
            <person name="Town C.D."/>
        </authorList>
    </citation>
    <scope>GENOME REANNOTATION</scope>
    <source>
        <strain evidence="2 3">cv. Jemalong A17</strain>
    </source>
</reference>